<reference evidence="1" key="2">
    <citation type="journal article" date="2015" name="Data Brief">
        <title>Shoot transcriptome of the giant reed, Arundo donax.</title>
        <authorList>
            <person name="Barrero R.A."/>
            <person name="Guerrero F.D."/>
            <person name="Moolhuijzen P."/>
            <person name="Goolsby J.A."/>
            <person name="Tidwell J."/>
            <person name="Bellgard S.E."/>
            <person name="Bellgard M.I."/>
        </authorList>
    </citation>
    <scope>NUCLEOTIDE SEQUENCE</scope>
    <source>
        <tissue evidence="1">Shoot tissue taken approximately 20 cm above the soil surface</tissue>
    </source>
</reference>
<dbReference type="AlphaFoldDB" id="A0A0A9EHT2"/>
<organism evidence="1">
    <name type="scientific">Arundo donax</name>
    <name type="common">Giant reed</name>
    <name type="synonym">Donax arundinaceus</name>
    <dbReference type="NCBI Taxonomy" id="35708"/>
    <lineage>
        <taxon>Eukaryota</taxon>
        <taxon>Viridiplantae</taxon>
        <taxon>Streptophyta</taxon>
        <taxon>Embryophyta</taxon>
        <taxon>Tracheophyta</taxon>
        <taxon>Spermatophyta</taxon>
        <taxon>Magnoliopsida</taxon>
        <taxon>Liliopsida</taxon>
        <taxon>Poales</taxon>
        <taxon>Poaceae</taxon>
        <taxon>PACMAD clade</taxon>
        <taxon>Arundinoideae</taxon>
        <taxon>Arundineae</taxon>
        <taxon>Arundo</taxon>
    </lineage>
</organism>
<name>A0A0A9EHT2_ARUDO</name>
<protein>
    <submittedName>
        <fullName evidence="1">Uncharacterized protein</fullName>
    </submittedName>
</protein>
<accession>A0A0A9EHT2</accession>
<sequence length="16" mass="2000">MEMLSNHRCCKEPYRC</sequence>
<dbReference type="EMBL" id="GBRH01198289">
    <property type="protein sequence ID" value="JAD99606.1"/>
    <property type="molecule type" value="Transcribed_RNA"/>
</dbReference>
<evidence type="ECO:0000313" key="1">
    <source>
        <dbReference type="EMBL" id="JAD99606.1"/>
    </source>
</evidence>
<proteinExistence type="predicted"/>
<reference evidence="1" key="1">
    <citation type="submission" date="2014-09" db="EMBL/GenBank/DDBJ databases">
        <authorList>
            <person name="Magalhaes I.L.F."/>
            <person name="Oliveira U."/>
            <person name="Santos F.R."/>
            <person name="Vidigal T.H.D.A."/>
            <person name="Brescovit A.D."/>
            <person name="Santos A.J."/>
        </authorList>
    </citation>
    <scope>NUCLEOTIDE SEQUENCE</scope>
    <source>
        <tissue evidence="1">Shoot tissue taken approximately 20 cm above the soil surface</tissue>
    </source>
</reference>